<evidence type="ECO:0000256" key="1">
    <source>
        <dbReference type="ARBA" id="ARBA00009437"/>
    </source>
</evidence>
<dbReference type="PANTHER" id="PTHR30126:SF39">
    <property type="entry name" value="HTH-TYPE TRANSCRIPTIONAL REGULATOR CYSL"/>
    <property type="match status" value="1"/>
</dbReference>
<dbReference type="FunFam" id="1.10.10.10:FF:000001">
    <property type="entry name" value="LysR family transcriptional regulator"/>
    <property type="match status" value="1"/>
</dbReference>
<dbReference type="GO" id="GO:0000976">
    <property type="term" value="F:transcription cis-regulatory region binding"/>
    <property type="evidence" value="ECO:0007669"/>
    <property type="project" value="TreeGrafter"/>
</dbReference>
<proteinExistence type="inferred from homology"/>
<dbReference type="GO" id="GO:0003700">
    <property type="term" value="F:DNA-binding transcription factor activity"/>
    <property type="evidence" value="ECO:0007669"/>
    <property type="project" value="InterPro"/>
</dbReference>
<dbReference type="PROSITE" id="PS50931">
    <property type="entry name" value="HTH_LYSR"/>
    <property type="match status" value="1"/>
</dbReference>
<dbReference type="EMBL" id="CP128399">
    <property type="protein sequence ID" value="WJW67250.1"/>
    <property type="molecule type" value="Genomic_DNA"/>
</dbReference>
<organism evidence="6 8">
    <name type="scientific">Candidatus Chlorohelix allophototropha</name>
    <dbReference type="NCBI Taxonomy" id="3003348"/>
    <lineage>
        <taxon>Bacteria</taxon>
        <taxon>Bacillati</taxon>
        <taxon>Chloroflexota</taxon>
        <taxon>Chloroflexia</taxon>
        <taxon>Candidatus Chloroheliales</taxon>
        <taxon>Candidatus Chloroheliaceae</taxon>
        <taxon>Candidatus Chlorohelix</taxon>
    </lineage>
</organism>
<evidence type="ECO:0000259" key="5">
    <source>
        <dbReference type="PROSITE" id="PS50931"/>
    </source>
</evidence>
<dbReference type="InterPro" id="IPR036390">
    <property type="entry name" value="WH_DNA-bd_sf"/>
</dbReference>
<dbReference type="Gene3D" id="3.40.190.290">
    <property type="match status" value="1"/>
</dbReference>
<evidence type="ECO:0000256" key="2">
    <source>
        <dbReference type="ARBA" id="ARBA00023015"/>
    </source>
</evidence>
<evidence type="ECO:0000313" key="8">
    <source>
        <dbReference type="Proteomes" id="UP000521676"/>
    </source>
</evidence>
<dbReference type="CDD" id="cd08420">
    <property type="entry name" value="PBP2_CysL_like"/>
    <property type="match status" value="1"/>
</dbReference>
<dbReference type="EMBL" id="JACATZ010000001">
    <property type="protein sequence ID" value="NWJ45378.1"/>
    <property type="molecule type" value="Genomic_DNA"/>
</dbReference>
<evidence type="ECO:0000313" key="9">
    <source>
        <dbReference type="Proteomes" id="UP001431572"/>
    </source>
</evidence>
<gene>
    <name evidence="6" type="ORF">HXX08_05810</name>
    <name evidence="7" type="ORF">OZ401_000509</name>
</gene>
<dbReference type="Gene3D" id="1.10.10.10">
    <property type="entry name" value="Winged helix-like DNA-binding domain superfamily/Winged helix DNA-binding domain"/>
    <property type="match status" value="1"/>
</dbReference>
<keyword evidence="9" id="KW-1185">Reference proteome</keyword>
<protein>
    <submittedName>
        <fullName evidence="6">LysR family transcriptional regulator</fullName>
    </submittedName>
    <submittedName>
        <fullName evidence="7">LysR substrate-binding domain-containing protein</fullName>
    </submittedName>
</protein>
<dbReference type="SUPFAM" id="SSF53850">
    <property type="entry name" value="Periplasmic binding protein-like II"/>
    <property type="match status" value="1"/>
</dbReference>
<dbReference type="Pfam" id="PF03466">
    <property type="entry name" value="LysR_substrate"/>
    <property type="match status" value="1"/>
</dbReference>
<name>A0A8T7LTL8_9CHLR</name>
<dbReference type="Proteomes" id="UP000521676">
    <property type="component" value="Unassembled WGS sequence"/>
</dbReference>
<keyword evidence="2" id="KW-0805">Transcription regulation</keyword>
<dbReference type="Pfam" id="PF00126">
    <property type="entry name" value="HTH_1"/>
    <property type="match status" value="1"/>
</dbReference>
<dbReference type="InterPro" id="IPR000847">
    <property type="entry name" value="LysR_HTH_N"/>
</dbReference>
<comment type="similarity">
    <text evidence="1">Belongs to the LysR transcriptional regulatory family.</text>
</comment>
<dbReference type="RefSeq" id="WP_341469149.1">
    <property type="nucleotide sequence ID" value="NZ_CP128399.1"/>
</dbReference>
<dbReference type="PRINTS" id="PR00039">
    <property type="entry name" value="HTHLYSR"/>
</dbReference>
<accession>A0A8T7LTL8</accession>
<dbReference type="InterPro" id="IPR036388">
    <property type="entry name" value="WH-like_DNA-bd_sf"/>
</dbReference>
<reference evidence="6 8" key="1">
    <citation type="submission" date="2020-06" db="EMBL/GenBank/DDBJ databases">
        <title>Anoxygenic phototrophic Chloroflexota member uses a Type I reaction center.</title>
        <authorList>
            <person name="Tsuji J.M."/>
            <person name="Shaw N.A."/>
            <person name="Nagashima S."/>
            <person name="Venkiteswaran J."/>
            <person name="Schiff S.L."/>
            <person name="Hanada S."/>
            <person name="Tank M."/>
            <person name="Neufeld J.D."/>
        </authorList>
    </citation>
    <scope>NUCLEOTIDE SEQUENCE [LARGE SCALE GENOMIC DNA]</scope>
    <source>
        <strain evidence="6">L227-S17</strain>
    </source>
</reference>
<evidence type="ECO:0000256" key="4">
    <source>
        <dbReference type="ARBA" id="ARBA00023163"/>
    </source>
</evidence>
<keyword evidence="3" id="KW-0238">DNA-binding</keyword>
<dbReference type="InterPro" id="IPR005119">
    <property type="entry name" value="LysR_subst-bd"/>
</dbReference>
<dbReference type="Proteomes" id="UP001431572">
    <property type="component" value="Chromosome 1"/>
</dbReference>
<evidence type="ECO:0000256" key="3">
    <source>
        <dbReference type="ARBA" id="ARBA00023125"/>
    </source>
</evidence>
<sequence>MNFHQLHLFFEVAQCGSFSRAAEKLSISQPAVSAQVREFEKELDLQLFERGSKVMHLTEAGKLLQRYAHQIFAQANELEHAIEDLKGLSIGRLTIAASTTVAECILPHALGLFKTAYPTIQLEMQISNSTKVVEWVCERHFDLGFIGDEIESNDLVIEPLCEDEIGVFVATNHPLASRKSITPEELAQQPFVARERGSATRLNSERALLDLGIKPKIAIELGGNEAVKRAVCSGLGVGMLSVFSLTPEIKAQMVKVITVEGLVCCRKFTAIYRRDKELTRAEKRLLEVVRESIKQI</sequence>
<evidence type="ECO:0000313" key="7">
    <source>
        <dbReference type="EMBL" id="WJW67250.1"/>
    </source>
</evidence>
<reference evidence="7" key="2">
    <citation type="journal article" date="2024" name="Nature">
        <title>Anoxygenic phototroph of the Chloroflexota uses a type I reaction centre.</title>
        <authorList>
            <person name="Tsuji J.M."/>
            <person name="Shaw N.A."/>
            <person name="Nagashima S."/>
            <person name="Venkiteswaran J.J."/>
            <person name="Schiff S.L."/>
            <person name="Watanabe T."/>
            <person name="Fukui M."/>
            <person name="Hanada S."/>
            <person name="Tank M."/>
            <person name="Neufeld J.D."/>
        </authorList>
    </citation>
    <scope>NUCLEOTIDE SEQUENCE</scope>
    <source>
        <strain evidence="7">L227-S17</strain>
    </source>
</reference>
<dbReference type="PANTHER" id="PTHR30126">
    <property type="entry name" value="HTH-TYPE TRANSCRIPTIONAL REGULATOR"/>
    <property type="match status" value="1"/>
</dbReference>
<evidence type="ECO:0000313" key="6">
    <source>
        <dbReference type="EMBL" id="NWJ45378.1"/>
    </source>
</evidence>
<dbReference type="SUPFAM" id="SSF46785">
    <property type="entry name" value="Winged helix' DNA-binding domain"/>
    <property type="match status" value="1"/>
</dbReference>
<keyword evidence="4" id="KW-0804">Transcription</keyword>
<dbReference type="AlphaFoldDB" id="A0A8T7LTL8"/>
<feature type="domain" description="HTH lysR-type" evidence="5">
    <location>
        <begin position="1"/>
        <end position="58"/>
    </location>
</feature>